<sequence length="158" mass="17959">MIESEEISVFDEGFEEFTKPRRLHILPGYLITMSAIGLFIGMVVFWGLFEGLSGALSANGHGLGAGYRLGIYIALGFGFMLASSIFLMHLLVLLEWKWAIRFQWAGLFTATIILGGLCVVTESMPFLFFATIVFYIFYFFKIFPLKKAWEDAVSWRKK</sequence>
<dbReference type="Proteomes" id="UP000249819">
    <property type="component" value="Unassembled WGS sequence"/>
</dbReference>
<keyword evidence="1" id="KW-1133">Transmembrane helix</keyword>
<feature type="transmembrane region" description="Helical" evidence="1">
    <location>
        <begin position="123"/>
        <end position="140"/>
    </location>
</feature>
<accession>A0A327W2A9</accession>
<evidence type="ECO:0000313" key="2">
    <source>
        <dbReference type="EMBL" id="RAJ79068.1"/>
    </source>
</evidence>
<evidence type="ECO:0000313" key="3">
    <source>
        <dbReference type="Proteomes" id="UP000249819"/>
    </source>
</evidence>
<dbReference type="EMBL" id="QLMA01000006">
    <property type="protein sequence ID" value="RAJ79068.1"/>
    <property type="molecule type" value="Genomic_DNA"/>
</dbReference>
<gene>
    <name evidence="2" type="ORF">CLV59_106128</name>
</gene>
<dbReference type="AlphaFoldDB" id="A0A327W2A9"/>
<evidence type="ECO:0000256" key="1">
    <source>
        <dbReference type="SAM" id="Phobius"/>
    </source>
</evidence>
<dbReference type="RefSeq" id="WP_111593540.1">
    <property type="nucleotide sequence ID" value="NZ_QLMA01000006.1"/>
</dbReference>
<feature type="transmembrane region" description="Helical" evidence="1">
    <location>
        <begin position="69"/>
        <end position="91"/>
    </location>
</feature>
<dbReference type="OrthoDB" id="670758at2"/>
<proteinExistence type="predicted"/>
<name>A0A327W2A9_9BACT</name>
<keyword evidence="1" id="KW-0472">Membrane</keyword>
<keyword evidence="3" id="KW-1185">Reference proteome</keyword>
<keyword evidence="1" id="KW-0812">Transmembrane</keyword>
<comment type="caution">
    <text evidence="2">The sequence shown here is derived from an EMBL/GenBank/DDBJ whole genome shotgun (WGS) entry which is preliminary data.</text>
</comment>
<protein>
    <submittedName>
        <fullName evidence="2">Uncharacterized protein</fullName>
    </submittedName>
</protein>
<feature type="transmembrane region" description="Helical" evidence="1">
    <location>
        <begin position="29"/>
        <end position="49"/>
    </location>
</feature>
<organism evidence="2 3">
    <name type="scientific">Chitinophaga dinghuensis</name>
    <dbReference type="NCBI Taxonomy" id="1539050"/>
    <lineage>
        <taxon>Bacteria</taxon>
        <taxon>Pseudomonadati</taxon>
        <taxon>Bacteroidota</taxon>
        <taxon>Chitinophagia</taxon>
        <taxon>Chitinophagales</taxon>
        <taxon>Chitinophagaceae</taxon>
        <taxon>Chitinophaga</taxon>
    </lineage>
</organism>
<reference evidence="2 3" key="1">
    <citation type="submission" date="2018-06" db="EMBL/GenBank/DDBJ databases">
        <title>Genomic Encyclopedia of Archaeal and Bacterial Type Strains, Phase II (KMG-II): from individual species to whole genera.</title>
        <authorList>
            <person name="Goeker M."/>
        </authorList>
    </citation>
    <scope>NUCLEOTIDE SEQUENCE [LARGE SCALE GENOMIC DNA]</scope>
    <source>
        <strain evidence="2 3">DSM 29821</strain>
    </source>
</reference>
<feature type="transmembrane region" description="Helical" evidence="1">
    <location>
        <begin position="98"/>
        <end position="117"/>
    </location>
</feature>